<evidence type="ECO:0000256" key="6">
    <source>
        <dbReference type="ARBA" id="ARBA00022741"/>
    </source>
</evidence>
<feature type="binding site" evidence="12">
    <location>
        <begin position="225"/>
        <end position="230"/>
    </location>
    <ligand>
        <name>ATP</name>
        <dbReference type="ChEBI" id="CHEBI:30616"/>
    </ligand>
</feature>
<evidence type="ECO:0000313" key="15">
    <source>
        <dbReference type="Proteomes" id="UP000233491"/>
    </source>
</evidence>
<dbReference type="EC" id="2.7.1.15" evidence="2 12"/>
<dbReference type="OrthoDB" id="9775849at2"/>
<dbReference type="EMBL" id="PJNW01000011">
    <property type="protein sequence ID" value="PKR88473.1"/>
    <property type="molecule type" value="Genomic_DNA"/>
</dbReference>
<evidence type="ECO:0000256" key="11">
    <source>
        <dbReference type="ARBA" id="ARBA00023277"/>
    </source>
</evidence>
<comment type="cofactor">
    <cofactor evidence="12">
        <name>Mg(2+)</name>
        <dbReference type="ChEBI" id="CHEBI:18420"/>
    </cofactor>
    <text evidence="12">Requires a divalent cation, most likely magnesium in vivo, as an electrophilic catalyst to aid phosphoryl group transfer. It is the chelate of the metal and the nucleotide that is the actual substrate.</text>
</comment>
<comment type="caution">
    <text evidence="12">Lacks conserved residue(s) required for the propagation of feature annotation.</text>
</comment>
<feature type="active site" description="Proton acceptor" evidence="12">
    <location>
        <position position="258"/>
    </location>
</feature>
<dbReference type="RefSeq" id="WP_101289927.1">
    <property type="nucleotide sequence ID" value="NZ_FOUQ01000004.1"/>
</dbReference>
<evidence type="ECO:0000256" key="4">
    <source>
        <dbReference type="ARBA" id="ARBA00022679"/>
    </source>
</evidence>
<keyword evidence="4 12" id="KW-0808">Transferase</keyword>
<evidence type="ECO:0000256" key="3">
    <source>
        <dbReference type="ARBA" id="ARBA00016943"/>
    </source>
</evidence>
<evidence type="ECO:0000259" key="13">
    <source>
        <dbReference type="Pfam" id="PF00294"/>
    </source>
</evidence>
<evidence type="ECO:0000256" key="2">
    <source>
        <dbReference type="ARBA" id="ARBA00012035"/>
    </source>
</evidence>
<dbReference type="PROSITE" id="PS00584">
    <property type="entry name" value="PFKB_KINASES_2"/>
    <property type="match status" value="1"/>
</dbReference>
<comment type="catalytic activity">
    <reaction evidence="12">
        <text>D-ribose + ATP = D-ribose 5-phosphate + ADP + H(+)</text>
        <dbReference type="Rhea" id="RHEA:13697"/>
        <dbReference type="ChEBI" id="CHEBI:15378"/>
        <dbReference type="ChEBI" id="CHEBI:30616"/>
        <dbReference type="ChEBI" id="CHEBI:47013"/>
        <dbReference type="ChEBI" id="CHEBI:78346"/>
        <dbReference type="ChEBI" id="CHEBI:456216"/>
        <dbReference type="EC" id="2.7.1.15"/>
    </reaction>
</comment>
<feature type="binding site" evidence="12">
    <location>
        <position position="291"/>
    </location>
    <ligand>
        <name>K(+)</name>
        <dbReference type="ChEBI" id="CHEBI:29103"/>
    </ligand>
</feature>
<keyword evidence="6 12" id="KW-0547">Nucleotide-binding</keyword>
<keyword evidence="15" id="KW-1185">Reference proteome</keyword>
<dbReference type="InterPro" id="IPR011611">
    <property type="entry name" value="PfkB_dom"/>
</dbReference>
<keyword evidence="9 12" id="KW-0460">Magnesium</keyword>
<keyword evidence="12" id="KW-0963">Cytoplasm</keyword>
<dbReference type="Pfam" id="PF00294">
    <property type="entry name" value="PfkB"/>
    <property type="match status" value="1"/>
</dbReference>
<evidence type="ECO:0000256" key="12">
    <source>
        <dbReference type="HAMAP-Rule" id="MF_01987"/>
    </source>
</evidence>
<feature type="binding site" evidence="12">
    <location>
        <position position="145"/>
    </location>
    <ligand>
        <name>substrate</name>
    </ligand>
</feature>
<dbReference type="GO" id="GO:0005524">
    <property type="term" value="F:ATP binding"/>
    <property type="evidence" value="ECO:0007669"/>
    <property type="project" value="UniProtKB-UniRule"/>
</dbReference>
<dbReference type="GO" id="GO:0004747">
    <property type="term" value="F:ribokinase activity"/>
    <property type="evidence" value="ECO:0007669"/>
    <property type="project" value="UniProtKB-UniRule"/>
</dbReference>
<feature type="domain" description="Carbohydrate kinase PfkB" evidence="13">
    <location>
        <begin position="9"/>
        <end position="300"/>
    </location>
</feature>
<comment type="subunit">
    <text evidence="12">Homodimer.</text>
</comment>
<feature type="binding site" evidence="12">
    <location>
        <begin position="257"/>
        <end position="258"/>
    </location>
    <ligand>
        <name>ATP</name>
        <dbReference type="ChEBI" id="CHEBI:30616"/>
    </ligand>
</feature>
<evidence type="ECO:0000256" key="7">
    <source>
        <dbReference type="ARBA" id="ARBA00022777"/>
    </source>
</evidence>
<dbReference type="InterPro" id="IPR002139">
    <property type="entry name" value="Ribo/fructo_kinase"/>
</dbReference>
<comment type="activity regulation">
    <text evidence="12">Activated by a monovalent cation that binds near, but not in, the active site. The most likely occupant of the site in vivo is potassium. Ion binding induces a conformational change that may alter substrate affinity.</text>
</comment>
<feature type="binding site" evidence="12">
    <location>
        <begin position="16"/>
        <end position="18"/>
    </location>
    <ligand>
        <name>substrate</name>
    </ligand>
</feature>
<dbReference type="Proteomes" id="UP000233491">
    <property type="component" value="Unassembled WGS sequence"/>
</dbReference>
<dbReference type="InterPro" id="IPR029056">
    <property type="entry name" value="Ribokinase-like"/>
</dbReference>
<protein>
    <recommendedName>
        <fullName evidence="3 12">Ribokinase</fullName>
        <shortName evidence="12">RK</shortName>
        <ecNumber evidence="2 12">2.7.1.15</ecNumber>
    </recommendedName>
</protein>
<dbReference type="SUPFAM" id="SSF53613">
    <property type="entry name" value="Ribokinase-like"/>
    <property type="match status" value="1"/>
</dbReference>
<evidence type="ECO:0000313" key="14">
    <source>
        <dbReference type="EMBL" id="PKR88473.1"/>
    </source>
</evidence>
<feature type="binding site" evidence="12">
    <location>
        <position position="293"/>
    </location>
    <ligand>
        <name>K(+)</name>
        <dbReference type="ChEBI" id="CHEBI:29103"/>
    </ligand>
</feature>
<keyword evidence="8 12" id="KW-0067">ATP-binding</keyword>
<comment type="pathway">
    <text evidence="12">Carbohydrate metabolism; D-ribose degradation; D-ribose 5-phosphate from beta-D-ribopyranose: step 2/2.</text>
</comment>
<evidence type="ECO:0000256" key="8">
    <source>
        <dbReference type="ARBA" id="ARBA00022840"/>
    </source>
</evidence>
<comment type="similarity">
    <text evidence="1">Belongs to the carbohydrate kinase pfkB family.</text>
</comment>
<feature type="binding site" evidence="12">
    <location>
        <position position="288"/>
    </location>
    <ligand>
        <name>K(+)</name>
        <dbReference type="ChEBI" id="CHEBI:29103"/>
    </ligand>
</feature>
<feature type="binding site" evidence="12">
    <location>
        <begin position="44"/>
        <end position="48"/>
    </location>
    <ligand>
        <name>substrate</name>
    </ligand>
</feature>
<dbReference type="InterPro" id="IPR011877">
    <property type="entry name" value="Ribokinase"/>
</dbReference>
<dbReference type="GO" id="GO:0019303">
    <property type="term" value="P:D-ribose catabolic process"/>
    <property type="evidence" value="ECO:0007669"/>
    <property type="project" value="UniProtKB-UniRule"/>
</dbReference>
<dbReference type="NCBIfam" id="TIGR02152">
    <property type="entry name" value="D_ribokin_bact"/>
    <property type="match status" value="1"/>
</dbReference>
<feature type="binding site" evidence="12">
    <location>
        <position position="252"/>
    </location>
    <ligand>
        <name>K(+)</name>
        <dbReference type="ChEBI" id="CHEBI:29103"/>
    </ligand>
</feature>
<comment type="similarity">
    <text evidence="12">Belongs to the carbohydrate kinase PfkB family. Ribokinase subfamily.</text>
</comment>
<dbReference type="PRINTS" id="PR00990">
    <property type="entry name" value="RIBOKINASE"/>
</dbReference>
<dbReference type="GO" id="GO:0005829">
    <property type="term" value="C:cytosol"/>
    <property type="evidence" value="ECO:0007669"/>
    <property type="project" value="TreeGrafter"/>
</dbReference>
<proteinExistence type="inferred from homology"/>
<dbReference type="InterPro" id="IPR002173">
    <property type="entry name" value="Carboh/pur_kinase_PfkB_CS"/>
</dbReference>
<name>A0A1I4SR78_9HYPH</name>
<feature type="binding site" evidence="12">
    <location>
        <position position="297"/>
    </location>
    <ligand>
        <name>K(+)</name>
        <dbReference type="ChEBI" id="CHEBI:29103"/>
    </ligand>
</feature>
<dbReference type="HAMAP" id="MF_01987">
    <property type="entry name" value="Ribokinase"/>
    <property type="match status" value="1"/>
</dbReference>
<evidence type="ECO:0000256" key="10">
    <source>
        <dbReference type="ARBA" id="ARBA00022958"/>
    </source>
</evidence>
<keyword evidence="10 12" id="KW-0630">Potassium</keyword>
<organism evidence="14 15">
    <name type="scientific">Pleomorphomonas diazotrophica</name>
    <dbReference type="NCBI Taxonomy" id="1166257"/>
    <lineage>
        <taxon>Bacteria</taxon>
        <taxon>Pseudomonadati</taxon>
        <taxon>Pseudomonadota</taxon>
        <taxon>Alphaproteobacteria</taxon>
        <taxon>Hyphomicrobiales</taxon>
        <taxon>Pleomorphomonadaceae</taxon>
        <taxon>Pleomorphomonas</taxon>
    </lineage>
</organism>
<dbReference type="CDD" id="cd01174">
    <property type="entry name" value="ribokinase"/>
    <property type="match status" value="1"/>
</dbReference>
<feature type="binding site" evidence="12">
    <location>
        <position position="258"/>
    </location>
    <ligand>
        <name>substrate</name>
    </ligand>
</feature>
<dbReference type="PANTHER" id="PTHR10584">
    <property type="entry name" value="SUGAR KINASE"/>
    <property type="match status" value="1"/>
</dbReference>
<accession>A0A1I4SR78</accession>
<evidence type="ECO:0000256" key="5">
    <source>
        <dbReference type="ARBA" id="ARBA00022723"/>
    </source>
</evidence>
<comment type="function">
    <text evidence="12">Catalyzes the phosphorylation of ribose at O-5 in a reaction requiring ATP and magnesium. The resulting D-ribose-5-phosphate can then be used either for sythesis of nucleotides, histidine, and tryptophan, or as a component of the pentose phosphate pathway.</text>
</comment>
<evidence type="ECO:0000256" key="9">
    <source>
        <dbReference type="ARBA" id="ARBA00022842"/>
    </source>
</evidence>
<keyword evidence="5 12" id="KW-0479">Metal-binding</keyword>
<dbReference type="Gene3D" id="3.40.1190.20">
    <property type="match status" value="1"/>
</dbReference>
<keyword evidence="7 12" id="KW-0418">Kinase</keyword>
<reference evidence="14 15" key="1">
    <citation type="submission" date="2017-12" db="EMBL/GenBank/DDBJ databases">
        <title>Anaerobic carbon monoxide metabolism by Pleomorphomonas carboxyditropha sp. nov., a new mesophilic hydrogenogenic carboxidotroph.</title>
        <authorList>
            <person name="Esquivel-Elizondo S."/>
            <person name="Krajmalnik-Brown R."/>
        </authorList>
    </citation>
    <scope>NUCLEOTIDE SEQUENCE [LARGE SCALE GENOMIC DNA]</scope>
    <source>
        <strain evidence="14 15">R5-392</strain>
    </source>
</reference>
<feature type="binding site" evidence="12">
    <location>
        <position position="189"/>
    </location>
    <ligand>
        <name>ATP</name>
        <dbReference type="ChEBI" id="CHEBI:30616"/>
    </ligand>
</feature>
<keyword evidence="11 12" id="KW-0119">Carbohydrate metabolism</keyword>
<dbReference type="UniPathway" id="UPA00916">
    <property type="reaction ID" value="UER00889"/>
</dbReference>
<comment type="caution">
    <text evidence="14">The sequence shown here is derived from an EMBL/GenBank/DDBJ whole genome shotgun (WGS) entry which is preliminary data.</text>
</comment>
<feature type="binding site" evidence="12">
    <location>
        <position position="254"/>
    </location>
    <ligand>
        <name>K(+)</name>
        <dbReference type="ChEBI" id="CHEBI:29103"/>
    </ligand>
</feature>
<sequence length="310" mass="31424">MTDIQKSGVTILGIFAVDVTFLAPRLPAIGETLAGSGFVMGPGGKGSNQAVAAARAGGEVRFITKIGKDAFGDIGLKTWAEAGATARVQRIDSHPTGSAFIFVNDANGQNAIIVYAGASGTLSPDDLDLEKETIAASKVFVTQLEQPVDAALRGLEIARAAGTITVFNPAPATAFPDEIYRLSDYIAPNETEAAMLTGIAPGTVDDARKAGDALLAKGAKNALITLGGNGVLLHNATQSVHLPARAAGEVIDTTGAGDAFLGGFSAALSKGLDPVEAARYGSATAGISVTRRGAAASMPTAAEIEAFLRS</sequence>
<dbReference type="PANTHER" id="PTHR10584:SF166">
    <property type="entry name" value="RIBOKINASE"/>
    <property type="match status" value="1"/>
</dbReference>
<evidence type="ECO:0000256" key="1">
    <source>
        <dbReference type="ARBA" id="ARBA00005380"/>
    </source>
</evidence>
<gene>
    <name evidence="12 14" type="primary">rbsK</name>
    <name evidence="14" type="ORF">CXZ10_13780</name>
</gene>
<dbReference type="GO" id="GO:0046872">
    <property type="term" value="F:metal ion binding"/>
    <property type="evidence" value="ECO:0007669"/>
    <property type="project" value="UniProtKB-KW"/>
</dbReference>
<dbReference type="AlphaFoldDB" id="A0A1I4SR78"/>
<comment type="subcellular location">
    <subcellularLocation>
        <location evidence="12">Cytoplasm</location>
    </subcellularLocation>
</comment>